<dbReference type="PANTHER" id="PTHR38590:SF1">
    <property type="entry name" value="BLL0828 PROTEIN"/>
    <property type="match status" value="1"/>
</dbReference>
<dbReference type="InterPro" id="IPR047216">
    <property type="entry name" value="Endonuclease_DUF559_bact"/>
</dbReference>
<dbReference type="PANTHER" id="PTHR38590">
    <property type="entry name" value="BLL0828 PROTEIN"/>
    <property type="match status" value="1"/>
</dbReference>
<dbReference type="EMBL" id="CP022957">
    <property type="protein sequence ID" value="ASV30280.1"/>
    <property type="molecule type" value="Genomic_DNA"/>
</dbReference>
<gene>
    <name evidence="1" type="ORF">CJ263_08655</name>
</gene>
<dbReference type="SUPFAM" id="SSF52980">
    <property type="entry name" value="Restriction endonuclease-like"/>
    <property type="match status" value="1"/>
</dbReference>
<dbReference type="GO" id="GO:0032259">
    <property type="term" value="P:methylation"/>
    <property type="evidence" value="ECO:0007669"/>
    <property type="project" value="UniProtKB-KW"/>
</dbReference>
<evidence type="ECO:0000313" key="1">
    <source>
        <dbReference type="EMBL" id="ASV30280.1"/>
    </source>
</evidence>
<name>A0A223V568_9FLAO</name>
<dbReference type="KEGG" id="marb:CJ263_08655"/>
<evidence type="ECO:0000313" key="2">
    <source>
        <dbReference type="Proteomes" id="UP000215244"/>
    </source>
</evidence>
<reference evidence="1 2" key="1">
    <citation type="submission" date="2017-08" db="EMBL/GenBank/DDBJ databases">
        <title>The complete genome sequence of Maribacter sp. B1, isolated from deep-sea sediment.</title>
        <authorList>
            <person name="Wu Y.-H."/>
            <person name="Cheng H."/>
            <person name="Xu X.-W."/>
        </authorList>
    </citation>
    <scope>NUCLEOTIDE SEQUENCE [LARGE SCALE GENOMIC DNA]</scope>
    <source>
        <strain evidence="1 2">B1</strain>
    </source>
</reference>
<dbReference type="GO" id="GO:0008168">
    <property type="term" value="F:methyltransferase activity"/>
    <property type="evidence" value="ECO:0007669"/>
    <property type="project" value="UniProtKB-KW"/>
</dbReference>
<keyword evidence="1" id="KW-0808">Transferase</keyword>
<accession>A0A223V568</accession>
<dbReference type="OrthoDB" id="9798754at2"/>
<dbReference type="Proteomes" id="UP000215244">
    <property type="component" value="Chromosome"/>
</dbReference>
<proteinExistence type="predicted"/>
<dbReference type="Pfam" id="PF04480">
    <property type="entry name" value="DUF559"/>
    <property type="match status" value="1"/>
</dbReference>
<dbReference type="InterPro" id="IPR011335">
    <property type="entry name" value="Restrct_endonuc-II-like"/>
</dbReference>
<keyword evidence="2" id="KW-1185">Reference proteome</keyword>
<dbReference type="CDD" id="cd01038">
    <property type="entry name" value="Endonuclease_DUF559"/>
    <property type="match status" value="1"/>
</dbReference>
<sequence>MTPLRWPQWDKIKCVQNKIIPYNPKLKELARQLRKNSTLSEVLLWQKIKNRAFGVQFHRQVPLLEYIVDFYCHELMLAIEVDGNSHENKFIEDQKRQLKLEEQGVRFLRVTDIEIKKEMFSVLLKIEETVYEIKKVKREHP</sequence>
<keyword evidence="1" id="KW-0489">Methyltransferase</keyword>
<dbReference type="Gene3D" id="3.40.960.10">
    <property type="entry name" value="VSR Endonuclease"/>
    <property type="match status" value="1"/>
</dbReference>
<organism evidence="1 2">
    <name type="scientific">Maribacter cobaltidurans</name>
    <dbReference type="NCBI Taxonomy" id="1178778"/>
    <lineage>
        <taxon>Bacteria</taxon>
        <taxon>Pseudomonadati</taxon>
        <taxon>Bacteroidota</taxon>
        <taxon>Flavobacteriia</taxon>
        <taxon>Flavobacteriales</taxon>
        <taxon>Flavobacteriaceae</taxon>
        <taxon>Maribacter</taxon>
    </lineage>
</organism>
<dbReference type="InterPro" id="IPR007569">
    <property type="entry name" value="DUF559"/>
</dbReference>
<protein>
    <submittedName>
        <fullName evidence="1">DNA methylase</fullName>
    </submittedName>
</protein>
<dbReference type="AlphaFoldDB" id="A0A223V568"/>